<feature type="transmembrane region" description="Helical" evidence="7">
    <location>
        <begin position="84"/>
        <end position="103"/>
    </location>
</feature>
<dbReference type="Pfam" id="PF07086">
    <property type="entry name" value="Jagunal"/>
    <property type="match status" value="1"/>
</dbReference>
<evidence type="ECO:0000256" key="5">
    <source>
        <dbReference type="ARBA" id="ARBA00022989"/>
    </source>
</evidence>
<comment type="subcellular location">
    <subcellularLocation>
        <location evidence="1">Endoplasmic reticulum membrane</location>
        <topology evidence="1">Multi-pass membrane protein</topology>
    </subcellularLocation>
</comment>
<proteinExistence type="inferred from homology"/>
<evidence type="ECO:0000256" key="4">
    <source>
        <dbReference type="ARBA" id="ARBA00022824"/>
    </source>
</evidence>
<accession>A0A0G4IRY2</accession>
<evidence type="ECO:0000313" key="10">
    <source>
        <dbReference type="Proteomes" id="UP000039324"/>
    </source>
</evidence>
<evidence type="ECO:0000256" key="2">
    <source>
        <dbReference type="ARBA" id="ARBA00008462"/>
    </source>
</evidence>
<feature type="transmembrane region" description="Helical" evidence="7">
    <location>
        <begin position="54"/>
        <end position="72"/>
    </location>
</feature>
<keyword evidence="9" id="KW-0496">Mitochondrion</keyword>
<reference evidence="9 11" key="2">
    <citation type="submission" date="2018-03" db="EMBL/GenBank/DDBJ databases">
        <authorList>
            <person name="Fogelqvist J."/>
        </authorList>
    </citation>
    <scope>NUCLEOTIDE SEQUENCE [LARGE SCALE GENOMIC DNA]</scope>
</reference>
<keyword evidence="4" id="KW-0256">Endoplasmic reticulum</keyword>
<dbReference type="GO" id="GO:0005789">
    <property type="term" value="C:endoplasmic reticulum membrane"/>
    <property type="evidence" value="ECO:0007669"/>
    <property type="project" value="UniProtKB-SubCell"/>
</dbReference>
<dbReference type="Proteomes" id="UP000290189">
    <property type="component" value="Unassembled WGS sequence"/>
</dbReference>
<gene>
    <name evidence="8" type="ORF">PBRA_006038</name>
    <name evidence="9" type="ORF">PLBR_LOCUS5355</name>
</gene>
<evidence type="ECO:0000256" key="6">
    <source>
        <dbReference type="ARBA" id="ARBA00023136"/>
    </source>
</evidence>
<geneLocation type="mitochondrion" evidence="9"/>
<sequence>MSSASVRLRTAALLIEMATRGRHSVGITSDGTDAEYRQKVAGHYKQSASARKTLRLLLPADVALGIALAALRARPVVLAPDPDYILMTAFAVIVAIQCMAFGASFKTRSAAAVGASAIGSLLSGAAIIADATLRPQALSVLDKGVSIGTGVVHVVVALVCLQLSRAFASAASTKKST</sequence>
<evidence type="ECO:0000256" key="3">
    <source>
        <dbReference type="ARBA" id="ARBA00022692"/>
    </source>
</evidence>
<dbReference type="Proteomes" id="UP000039324">
    <property type="component" value="Unassembled WGS sequence"/>
</dbReference>
<dbReference type="AlphaFoldDB" id="A0A0G4IRY2"/>
<feature type="transmembrane region" description="Helical" evidence="7">
    <location>
        <begin position="145"/>
        <end position="168"/>
    </location>
</feature>
<dbReference type="OrthoDB" id="8914197at2759"/>
<reference evidence="8 10" key="1">
    <citation type="submission" date="2015-02" db="EMBL/GenBank/DDBJ databases">
        <authorList>
            <person name="Chooi Y.-H."/>
        </authorList>
    </citation>
    <scope>NUCLEOTIDE SEQUENCE [LARGE SCALE GENOMIC DNA]</scope>
    <source>
        <strain evidence="8">E3</strain>
    </source>
</reference>
<organism evidence="8 10">
    <name type="scientific">Plasmodiophora brassicae</name>
    <name type="common">Clubroot disease agent</name>
    <dbReference type="NCBI Taxonomy" id="37360"/>
    <lineage>
        <taxon>Eukaryota</taxon>
        <taxon>Sar</taxon>
        <taxon>Rhizaria</taxon>
        <taxon>Endomyxa</taxon>
        <taxon>Phytomyxea</taxon>
        <taxon>Plasmodiophorida</taxon>
        <taxon>Plasmodiophoridae</taxon>
        <taxon>Plasmodiophora</taxon>
    </lineage>
</organism>
<keyword evidence="6 7" id="KW-0472">Membrane</keyword>
<evidence type="ECO:0000313" key="8">
    <source>
        <dbReference type="EMBL" id="CEO97924.1"/>
    </source>
</evidence>
<keyword evidence="10" id="KW-1185">Reference proteome</keyword>
<evidence type="ECO:0000313" key="9">
    <source>
        <dbReference type="EMBL" id="SPQ98140.1"/>
    </source>
</evidence>
<feature type="transmembrane region" description="Helical" evidence="7">
    <location>
        <begin position="110"/>
        <end position="133"/>
    </location>
</feature>
<dbReference type="GO" id="GO:0007029">
    <property type="term" value="P:endoplasmic reticulum organization"/>
    <property type="evidence" value="ECO:0007669"/>
    <property type="project" value="InterPro"/>
</dbReference>
<keyword evidence="3 7" id="KW-0812">Transmembrane</keyword>
<evidence type="ECO:0000256" key="1">
    <source>
        <dbReference type="ARBA" id="ARBA00004477"/>
    </source>
</evidence>
<protein>
    <submittedName>
        <fullName evidence="8">Uncharacterized protein</fullName>
    </submittedName>
</protein>
<evidence type="ECO:0000313" key="11">
    <source>
        <dbReference type="Proteomes" id="UP000290189"/>
    </source>
</evidence>
<name>A0A0G4IRY2_PLABS</name>
<keyword evidence="5 7" id="KW-1133">Transmembrane helix</keyword>
<evidence type="ECO:0000256" key="7">
    <source>
        <dbReference type="SAM" id="Phobius"/>
    </source>
</evidence>
<dbReference type="InterPro" id="IPR009787">
    <property type="entry name" value="Jagunal"/>
</dbReference>
<comment type="similarity">
    <text evidence="2">Belongs to the jagunal family.</text>
</comment>
<dbReference type="EMBL" id="OVEO01000009">
    <property type="protein sequence ID" value="SPQ98140.1"/>
    <property type="molecule type" value="Genomic_DNA"/>
</dbReference>
<dbReference type="EMBL" id="CDSF01000081">
    <property type="protein sequence ID" value="CEO97924.1"/>
    <property type="molecule type" value="Genomic_DNA"/>
</dbReference>